<accession>A0A7W3JFT8</accession>
<feature type="compositionally biased region" description="Low complexity" evidence="1">
    <location>
        <begin position="1"/>
        <end position="15"/>
    </location>
</feature>
<dbReference type="Gene3D" id="2.160.20.80">
    <property type="entry name" value="E3 ubiquitin-protein ligase SopA"/>
    <property type="match status" value="1"/>
</dbReference>
<dbReference type="OrthoDB" id="2579959at2"/>
<reference evidence="2 4" key="1">
    <citation type="submission" date="2019-07" db="EMBL/GenBank/DDBJ databases">
        <title>Whole genome shotgun sequence of Frigoribacterium faeni NBRC 103066.</title>
        <authorList>
            <person name="Hosoyama A."/>
            <person name="Uohara A."/>
            <person name="Ohji S."/>
            <person name="Ichikawa N."/>
        </authorList>
    </citation>
    <scope>NUCLEOTIDE SEQUENCE [LARGE SCALE GENOMIC DNA]</scope>
    <source>
        <strain evidence="2 4">NBRC 103066</strain>
    </source>
</reference>
<dbReference type="EMBL" id="JACGWW010000001">
    <property type="protein sequence ID" value="MBA8812087.1"/>
    <property type="molecule type" value="Genomic_DNA"/>
</dbReference>
<dbReference type="Proteomes" id="UP000522688">
    <property type="component" value="Unassembled WGS sequence"/>
</dbReference>
<dbReference type="EMBL" id="BJUV01000021">
    <property type="protein sequence ID" value="GEK83823.1"/>
    <property type="molecule type" value="Genomic_DNA"/>
</dbReference>
<evidence type="ECO:0000313" key="3">
    <source>
        <dbReference type="EMBL" id="MBA8812087.1"/>
    </source>
</evidence>
<organism evidence="3 5">
    <name type="scientific">Frigoribacterium faeni</name>
    <dbReference type="NCBI Taxonomy" id="145483"/>
    <lineage>
        <taxon>Bacteria</taxon>
        <taxon>Bacillati</taxon>
        <taxon>Actinomycetota</taxon>
        <taxon>Actinomycetes</taxon>
        <taxon>Micrococcales</taxon>
        <taxon>Microbacteriaceae</taxon>
        <taxon>Frigoribacterium</taxon>
    </lineage>
</organism>
<evidence type="ECO:0000313" key="5">
    <source>
        <dbReference type="Proteomes" id="UP000522688"/>
    </source>
</evidence>
<comment type="caution">
    <text evidence="3">The sequence shown here is derived from an EMBL/GenBank/DDBJ whole genome shotgun (WGS) entry which is preliminary data.</text>
</comment>
<dbReference type="Pfam" id="PF00805">
    <property type="entry name" value="Pentapeptide"/>
    <property type="match status" value="1"/>
</dbReference>
<protein>
    <submittedName>
        <fullName evidence="3">Uncharacterized protein YjbI with pentapeptide repeats</fullName>
    </submittedName>
</protein>
<dbReference type="RefSeq" id="WP_146855933.1">
    <property type="nucleotide sequence ID" value="NZ_BAAAHR010000002.1"/>
</dbReference>
<dbReference type="AlphaFoldDB" id="A0A7W3JFT8"/>
<sequence length="231" mass="24752">MTPPRRSAVRSAASATGGTDAPRLDVVDPRGLVDLGADLLGPHDSRELERYVDADLTDRDLEGASFAECVFEAPRLGSARLRGARLVESVLSDSFAPELAAARSTWRDVRVERPRWGSAELFDAELRSVRIVGGKIDFLNLRGARLTDVVVEGCSIGELDLGGAETMRVAFVDCRIGTLDVTRASLAHTDLRTTEFAGVDGFEGLRGATIDHLQLSLLAPTMAAHLGVVVD</sequence>
<feature type="region of interest" description="Disordered" evidence="1">
    <location>
        <begin position="1"/>
        <end position="25"/>
    </location>
</feature>
<reference evidence="3 5" key="2">
    <citation type="submission" date="2020-07" db="EMBL/GenBank/DDBJ databases">
        <title>Sequencing the genomes of 1000 actinobacteria strains.</title>
        <authorList>
            <person name="Klenk H.-P."/>
        </authorList>
    </citation>
    <scope>NUCLEOTIDE SEQUENCE [LARGE SCALE GENOMIC DNA]</scope>
    <source>
        <strain evidence="3 5">DSM 10309</strain>
    </source>
</reference>
<dbReference type="InterPro" id="IPR001646">
    <property type="entry name" value="5peptide_repeat"/>
</dbReference>
<evidence type="ECO:0000313" key="4">
    <source>
        <dbReference type="Proteomes" id="UP000321154"/>
    </source>
</evidence>
<evidence type="ECO:0000256" key="1">
    <source>
        <dbReference type="SAM" id="MobiDB-lite"/>
    </source>
</evidence>
<proteinExistence type="predicted"/>
<gene>
    <name evidence="3" type="ORF">FB463_000311</name>
    <name evidence="2" type="ORF">FFA01_21320</name>
</gene>
<dbReference type="Proteomes" id="UP000321154">
    <property type="component" value="Unassembled WGS sequence"/>
</dbReference>
<evidence type="ECO:0000313" key="2">
    <source>
        <dbReference type="EMBL" id="GEK83823.1"/>
    </source>
</evidence>
<dbReference type="SUPFAM" id="SSF141571">
    <property type="entry name" value="Pentapeptide repeat-like"/>
    <property type="match status" value="1"/>
</dbReference>
<name>A0A7W3JFT8_9MICO</name>
<keyword evidence="4" id="KW-1185">Reference proteome</keyword>